<gene>
    <name evidence="5" type="ORF">HLV38_03440</name>
</gene>
<dbReference type="SUPFAM" id="SSF51126">
    <property type="entry name" value="Pectin lyase-like"/>
    <property type="match status" value="1"/>
</dbReference>
<feature type="compositionally biased region" description="Low complexity" evidence="1">
    <location>
        <begin position="732"/>
        <end position="741"/>
    </location>
</feature>
<feature type="compositionally biased region" description="Pro residues" evidence="1">
    <location>
        <begin position="696"/>
        <end position="731"/>
    </location>
</feature>
<dbReference type="EMBL" id="CP053716">
    <property type="protein sequence ID" value="QKF07279.1"/>
    <property type="molecule type" value="Genomic_DNA"/>
</dbReference>
<evidence type="ECO:0000256" key="2">
    <source>
        <dbReference type="SAM" id="SignalP"/>
    </source>
</evidence>
<reference evidence="6" key="1">
    <citation type="submission" date="2020-05" db="EMBL/GenBank/DDBJ databases">
        <title>Novel species in genus Nocardioides.</title>
        <authorList>
            <person name="Zhang G."/>
        </authorList>
    </citation>
    <scope>NUCLEOTIDE SEQUENCE [LARGE SCALE GENOMIC DNA]</scope>
    <source>
        <strain evidence="6">zg-1050</strain>
    </source>
</reference>
<dbReference type="SMART" id="SM00710">
    <property type="entry name" value="PbH1"/>
    <property type="match status" value="5"/>
</dbReference>
<evidence type="ECO:0000256" key="1">
    <source>
        <dbReference type="SAM" id="MobiDB-lite"/>
    </source>
</evidence>
<dbReference type="Pfam" id="PF05738">
    <property type="entry name" value="Cna_B"/>
    <property type="match status" value="2"/>
</dbReference>
<dbReference type="SUPFAM" id="SSF49478">
    <property type="entry name" value="Cna protein B-type domain"/>
    <property type="match status" value="2"/>
</dbReference>
<evidence type="ECO:0000259" key="4">
    <source>
        <dbReference type="Pfam" id="PF13229"/>
    </source>
</evidence>
<dbReference type="RefSeq" id="WP_173164299.1">
    <property type="nucleotide sequence ID" value="NZ_CP053716.1"/>
</dbReference>
<evidence type="ECO:0000259" key="3">
    <source>
        <dbReference type="Pfam" id="PF05738"/>
    </source>
</evidence>
<protein>
    <submittedName>
        <fullName evidence="5">Cna B-type domain-containing protein</fullName>
    </submittedName>
</protein>
<dbReference type="InterPro" id="IPR008454">
    <property type="entry name" value="Collagen-bd_Cna-like_B-typ_dom"/>
</dbReference>
<proteinExistence type="predicted"/>
<dbReference type="InterPro" id="IPR012334">
    <property type="entry name" value="Pectin_lyas_fold"/>
</dbReference>
<dbReference type="Gene3D" id="2.160.20.10">
    <property type="entry name" value="Single-stranded right-handed beta-helix, Pectin lyase-like"/>
    <property type="match status" value="1"/>
</dbReference>
<dbReference type="AlphaFoldDB" id="A0A6M8J799"/>
<feature type="domain" description="CNA-B" evidence="3">
    <location>
        <begin position="610"/>
        <end position="691"/>
    </location>
</feature>
<feature type="signal peptide" evidence="2">
    <location>
        <begin position="1"/>
        <end position="18"/>
    </location>
</feature>
<feature type="domain" description="Right handed beta helix" evidence="4">
    <location>
        <begin position="148"/>
        <end position="285"/>
    </location>
</feature>
<dbReference type="Gene3D" id="2.60.40.1140">
    <property type="entry name" value="Collagen-binding surface protein Cna, B-type domain"/>
    <property type="match status" value="2"/>
</dbReference>
<dbReference type="Pfam" id="PF13229">
    <property type="entry name" value="Beta_helix"/>
    <property type="match status" value="1"/>
</dbReference>
<feature type="region of interest" description="Disordered" evidence="1">
    <location>
        <begin position="691"/>
        <end position="744"/>
    </location>
</feature>
<keyword evidence="2" id="KW-0732">Signal</keyword>
<feature type="chain" id="PRO_5026730336" evidence="2">
    <location>
        <begin position="19"/>
        <end position="771"/>
    </location>
</feature>
<dbReference type="Proteomes" id="UP000503297">
    <property type="component" value="Chromosome"/>
</dbReference>
<dbReference type="InterPro" id="IPR006626">
    <property type="entry name" value="PbH1"/>
</dbReference>
<dbReference type="CDD" id="cd00222">
    <property type="entry name" value="CollagenBindB"/>
    <property type="match status" value="2"/>
</dbReference>
<dbReference type="InterPro" id="IPR039448">
    <property type="entry name" value="Beta_helix"/>
</dbReference>
<sequence length="771" mass="77903">MTVALLLALTALAPAAIADPHPDVVAIGDAAYPSLDAAVAAAATGDTLTLTTDTELPAPLVVPPGKRLTIDLNGHTLTSRIADPKGSAIVAAGDGALTVRNGSIVGIDADGDGFTGRALLAKRAAVTLDRLNIGDFHLKGSPLSALGGAISMDAVESATITDCSLHDNSVGGSSRIARGGAIALTTAPSGTADVLIQGTRIENNAVTDGTGSVVGGGLAISGGGTIRIVNSTIAGNRAVGGDACDEADGGGISIIHNRSSDSAKVTLEGNVIAGNAVDGAQRCLGGGLHLWLKAESGDTIDLPTGVFEGNRSAQFGGAIDYTTLYQPTLTLHNAVITGNAAATGGGVWACPSSRVQWHTTLGGAILDNALIDGGGIVASSGTDVRFEGSDTDLMPNHPNDPAVNTVTVAPRTFTGERIRWYADEPDHPYTAGDDEVAPDYYTARSTSFGLYGATEGEGVAGALPAADVVFRNNVAGLIGGAIATNSPLQVGDPQDVEVTVTKRWVDASGTDLTADIPDTIGVVLVQIDENGTERALDHVQLTATDGWTHTFTQLPARGKANGAVVAYRYEVREAESAEGFTAKDPVVTRVDDTHTSVALTNVAAPAATSVAVSKVWEGEPAAQATVRLLADGAEVGSAVLTAENGWQHTFADLPLKANGQLIAYTVTEDALEGYDSVVSGSADGGFIVTNTKRVPPSNPPTPSVPPVTPPAPPTPATPEPPVVVPPAPNQPANPTATVPATGDTATHPLVATSAAGAIGALALALTRRNAR</sequence>
<keyword evidence="6" id="KW-1185">Reference proteome</keyword>
<name>A0A6M8J799_9ACTN</name>
<evidence type="ECO:0000313" key="5">
    <source>
        <dbReference type="EMBL" id="QKF07279.1"/>
    </source>
</evidence>
<dbReference type="KEGG" id="bwa:HLV38_03440"/>
<evidence type="ECO:0000313" key="6">
    <source>
        <dbReference type="Proteomes" id="UP000503297"/>
    </source>
</evidence>
<accession>A0A6M8J799</accession>
<feature type="domain" description="CNA-B" evidence="3">
    <location>
        <begin position="498"/>
        <end position="584"/>
    </location>
</feature>
<organism evidence="5 6">
    <name type="scientific">Berryella wangjianweii</name>
    <dbReference type="NCBI Taxonomy" id="2734634"/>
    <lineage>
        <taxon>Bacteria</taxon>
        <taxon>Bacillati</taxon>
        <taxon>Actinomycetota</taxon>
        <taxon>Coriobacteriia</taxon>
        <taxon>Eggerthellales</taxon>
        <taxon>Eggerthellaceae</taxon>
        <taxon>Berryella</taxon>
    </lineage>
</organism>
<dbReference type="InterPro" id="IPR011050">
    <property type="entry name" value="Pectin_lyase_fold/virulence"/>
</dbReference>